<keyword evidence="3" id="KW-0325">Glycoprotein</keyword>
<evidence type="ECO:0000313" key="6">
    <source>
        <dbReference type="Proteomes" id="UP000426027"/>
    </source>
</evidence>
<feature type="signal peptide" evidence="4">
    <location>
        <begin position="1"/>
        <end position="18"/>
    </location>
</feature>
<evidence type="ECO:0008006" key="7">
    <source>
        <dbReference type="Google" id="ProtNLM"/>
    </source>
</evidence>
<feature type="chain" id="PRO_5026211376" description="Integrin" evidence="4">
    <location>
        <begin position="19"/>
        <end position="489"/>
    </location>
</feature>
<dbReference type="InterPro" id="IPR013519">
    <property type="entry name" value="Int_alpha_beta-p"/>
</dbReference>
<evidence type="ECO:0000256" key="3">
    <source>
        <dbReference type="ARBA" id="ARBA00023180"/>
    </source>
</evidence>
<dbReference type="PANTHER" id="PTHR36220:SF1">
    <property type="entry name" value="GAMMA TUBULIN COMPLEX COMPONENT C-TERMINAL DOMAIN-CONTAINING PROTEIN"/>
    <property type="match status" value="1"/>
</dbReference>
<protein>
    <recommendedName>
        <fullName evidence="7">Integrin</fullName>
    </recommendedName>
</protein>
<dbReference type="KEGG" id="fls:GLV81_05320"/>
<dbReference type="Proteomes" id="UP000426027">
    <property type="component" value="Chromosome"/>
</dbReference>
<keyword evidence="6" id="KW-1185">Reference proteome</keyword>
<dbReference type="SUPFAM" id="SSF69318">
    <property type="entry name" value="Integrin alpha N-terminal domain"/>
    <property type="match status" value="1"/>
</dbReference>
<dbReference type="InterPro" id="IPR013517">
    <property type="entry name" value="FG-GAP"/>
</dbReference>
<evidence type="ECO:0000256" key="4">
    <source>
        <dbReference type="SAM" id="SignalP"/>
    </source>
</evidence>
<dbReference type="Gene3D" id="2.130.10.130">
    <property type="entry name" value="Integrin alpha, N-terminal"/>
    <property type="match status" value="1"/>
</dbReference>
<keyword evidence="1 4" id="KW-0732">Signal</keyword>
<dbReference type="PANTHER" id="PTHR36220">
    <property type="entry name" value="UNNAMED PRODUCT"/>
    <property type="match status" value="1"/>
</dbReference>
<dbReference type="SMART" id="SM00191">
    <property type="entry name" value="Int_alpha"/>
    <property type="match status" value="4"/>
</dbReference>
<reference evidence="5 6" key="1">
    <citation type="submission" date="2019-11" db="EMBL/GenBank/DDBJ databases">
        <authorList>
            <person name="Im W.T."/>
        </authorList>
    </citation>
    <scope>NUCLEOTIDE SEQUENCE [LARGE SCALE GENOMIC DNA]</scope>
    <source>
        <strain evidence="5 6">SB-02</strain>
    </source>
</reference>
<dbReference type="RefSeq" id="WP_157477494.1">
    <property type="nucleotide sequence ID" value="NZ_CP046566.1"/>
</dbReference>
<name>A0A6I6GBN9_9BACT</name>
<organism evidence="5 6">
    <name type="scientific">Phnomibacter ginsenosidimutans</name>
    <dbReference type="NCBI Taxonomy" id="2676868"/>
    <lineage>
        <taxon>Bacteria</taxon>
        <taxon>Pseudomonadati</taxon>
        <taxon>Bacteroidota</taxon>
        <taxon>Chitinophagia</taxon>
        <taxon>Chitinophagales</taxon>
        <taxon>Chitinophagaceae</taxon>
        <taxon>Phnomibacter</taxon>
    </lineage>
</organism>
<gene>
    <name evidence="5" type="ORF">GLV81_05320</name>
</gene>
<evidence type="ECO:0000256" key="2">
    <source>
        <dbReference type="ARBA" id="ARBA00022737"/>
    </source>
</evidence>
<dbReference type="EMBL" id="CP046566">
    <property type="protein sequence ID" value="QGW27590.1"/>
    <property type="molecule type" value="Genomic_DNA"/>
</dbReference>
<keyword evidence="2" id="KW-0677">Repeat</keyword>
<sequence>MKQLLTACMLLLAPTLFAQNNIAIGNNAPDSSARLDVQSSTQGLLIPRLTSAQRNAMPKKAVGLLVYDTDKQTVMMYNGSSWSALLFGDPSSLPPAYNQPPTSFFGQGYGCSVSIAGNWAAVGAFGHHDQFESGEYGAVFMYEKVNGSWTFRQLLKASDRATGDRFGYSVSVSGTALVVGASLADLPSKADAGKAYAFRYNGSTWVEEKIMTASDAAAEDYFGTSVALDGTLAIIGAPGKEYVNQPPTRNNEGAVYIWRYASFVPDWVQDYRDIWDQGSGNSKYGSSVSIDATTGIAAIGAPGHNSNKGVVAIKYKQSNPEWAFTVYTNSVSTGGQYGTSVSLKGNYLAVGSPYETGVGSIAGAGRAYVYKLEFGSWNYHADVAVTDAQNGDMVGASVSLNGDYLVVGMPGKNVNGYAAQGQALVYKLGTSQGAFGPLAAWIRQRSITDGTTTPNNNFGSTVSVQAGNVLVGGYLFNQGNGKVAFINVE</sequence>
<dbReference type="Pfam" id="PF14312">
    <property type="entry name" value="FG-GAP_2"/>
    <property type="match status" value="2"/>
</dbReference>
<accession>A0A6I6GBN9</accession>
<dbReference type="InterPro" id="IPR028994">
    <property type="entry name" value="Integrin_alpha_N"/>
</dbReference>
<dbReference type="AlphaFoldDB" id="A0A6I6GBN9"/>
<evidence type="ECO:0000313" key="5">
    <source>
        <dbReference type="EMBL" id="QGW27590.1"/>
    </source>
</evidence>
<proteinExistence type="predicted"/>
<evidence type="ECO:0000256" key="1">
    <source>
        <dbReference type="ARBA" id="ARBA00022729"/>
    </source>
</evidence>